<evidence type="ECO:0000313" key="12">
    <source>
        <dbReference type="Proteomes" id="UP000609346"/>
    </source>
</evidence>
<accession>A0ABR8N330</accession>
<dbReference type="Pfam" id="PF01544">
    <property type="entry name" value="CorA"/>
    <property type="match status" value="1"/>
</dbReference>
<protein>
    <recommendedName>
        <fullName evidence="13">Magnesium transporter</fullName>
    </recommendedName>
</protein>
<feature type="transmembrane region" description="Helical" evidence="10">
    <location>
        <begin position="302"/>
        <end position="322"/>
    </location>
</feature>
<evidence type="ECO:0000313" key="11">
    <source>
        <dbReference type="EMBL" id="MBD3922578.1"/>
    </source>
</evidence>
<comment type="subcellular location">
    <subcellularLocation>
        <location evidence="1">Cell membrane</location>
        <topology evidence="1">Multi-pass membrane protein</topology>
    </subcellularLocation>
</comment>
<feature type="region of interest" description="Disordered" evidence="9">
    <location>
        <begin position="44"/>
        <end position="66"/>
    </location>
</feature>
<feature type="transmembrane region" description="Helical" evidence="10">
    <location>
        <begin position="334"/>
        <end position="355"/>
    </location>
</feature>
<keyword evidence="3" id="KW-0813">Transport</keyword>
<name>A0ABR8N330_9BACL</name>
<evidence type="ECO:0000256" key="8">
    <source>
        <dbReference type="SAM" id="Coils"/>
    </source>
</evidence>
<proteinExistence type="inferred from homology"/>
<feature type="coiled-coil region" evidence="8">
    <location>
        <begin position="187"/>
        <end position="214"/>
    </location>
</feature>
<comment type="similarity">
    <text evidence="2">Belongs to the CorA metal ion transporter (MIT) (TC 1.A.35) family.</text>
</comment>
<keyword evidence="12" id="KW-1185">Reference proteome</keyword>
<evidence type="ECO:0000256" key="3">
    <source>
        <dbReference type="ARBA" id="ARBA00022448"/>
    </source>
</evidence>
<dbReference type="InterPro" id="IPR002523">
    <property type="entry name" value="MgTranspt_CorA/ZnTranspt_ZntB"/>
</dbReference>
<evidence type="ECO:0000256" key="6">
    <source>
        <dbReference type="ARBA" id="ARBA00022989"/>
    </source>
</evidence>
<dbReference type="PANTHER" id="PTHR46494:SF2">
    <property type="entry name" value="MAGNESIUM TRANSPORT PROTEIN CORA"/>
    <property type="match status" value="1"/>
</dbReference>
<evidence type="ECO:0000256" key="10">
    <source>
        <dbReference type="SAM" id="Phobius"/>
    </source>
</evidence>
<keyword evidence="4" id="KW-1003">Cell membrane</keyword>
<keyword evidence="8" id="KW-0175">Coiled coil</keyword>
<evidence type="ECO:0000256" key="1">
    <source>
        <dbReference type="ARBA" id="ARBA00004651"/>
    </source>
</evidence>
<dbReference type="SUPFAM" id="SSF143865">
    <property type="entry name" value="CorA soluble domain-like"/>
    <property type="match status" value="1"/>
</dbReference>
<evidence type="ECO:0000256" key="4">
    <source>
        <dbReference type="ARBA" id="ARBA00022475"/>
    </source>
</evidence>
<organism evidence="11 12">
    <name type="scientific">Paenibacillus terricola</name>
    <dbReference type="NCBI Taxonomy" id="2763503"/>
    <lineage>
        <taxon>Bacteria</taxon>
        <taxon>Bacillati</taxon>
        <taxon>Bacillota</taxon>
        <taxon>Bacilli</taxon>
        <taxon>Bacillales</taxon>
        <taxon>Paenibacillaceae</taxon>
        <taxon>Paenibacillus</taxon>
    </lineage>
</organism>
<evidence type="ECO:0000256" key="2">
    <source>
        <dbReference type="ARBA" id="ARBA00009765"/>
    </source>
</evidence>
<evidence type="ECO:0000256" key="5">
    <source>
        <dbReference type="ARBA" id="ARBA00022692"/>
    </source>
</evidence>
<dbReference type="InterPro" id="IPR045863">
    <property type="entry name" value="CorA_TM1_TM2"/>
</dbReference>
<comment type="caution">
    <text evidence="11">The sequence shown here is derived from an EMBL/GenBank/DDBJ whole genome shotgun (WGS) entry which is preliminary data.</text>
</comment>
<dbReference type="SUPFAM" id="SSF144083">
    <property type="entry name" value="Magnesium transport protein CorA, transmembrane region"/>
    <property type="match status" value="1"/>
</dbReference>
<feature type="region of interest" description="Disordered" evidence="9">
    <location>
        <begin position="380"/>
        <end position="436"/>
    </location>
</feature>
<keyword evidence="5 10" id="KW-0812">Transmembrane</keyword>
<evidence type="ECO:0000256" key="7">
    <source>
        <dbReference type="ARBA" id="ARBA00023136"/>
    </source>
</evidence>
<dbReference type="RefSeq" id="WP_191206886.1">
    <property type="nucleotide sequence ID" value="NZ_JACXZA010000010.1"/>
</dbReference>
<keyword evidence="7 10" id="KW-0472">Membrane</keyword>
<feature type="compositionally biased region" description="Basic residues" evidence="9">
    <location>
        <begin position="393"/>
        <end position="402"/>
    </location>
</feature>
<dbReference type="InterPro" id="IPR045861">
    <property type="entry name" value="CorA_cytoplasmic_dom"/>
</dbReference>
<dbReference type="PANTHER" id="PTHR46494">
    <property type="entry name" value="CORA FAMILY METAL ION TRANSPORTER (EUROFUNG)"/>
    <property type="match status" value="1"/>
</dbReference>
<dbReference type="EMBL" id="JACXZA010000010">
    <property type="protein sequence ID" value="MBD3922578.1"/>
    <property type="molecule type" value="Genomic_DNA"/>
</dbReference>
<dbReference type="Gene3D" id="1.20.58.340">
    <property type="entry name" value="Magnesium transport protein CorA, transmembrane region"/>
    <property type="match status" value="1"/>
</dbReference>
<reference evidence="11 12" key="1">
    <citation type="submission" date="2020-09" db="EMBL/GenBank/DDBJ databases">
        <title>Paenibacillus sp. strain PR3 16S rRNA gene Genome sequencing and assembly.</title>
        <authorList>
            <person name="Kim J."/>
        </authorList>
    </citation>
    <scope>NUCLEOTIDE SEQUENCE [LARGE SCALE GENOMIC DNA]</scope>
    <source>
        <strain evidence="11 12">PR3</strain>
    </source>
</reference>
<keyword evidence="6 10" id="KW-1133">Transmembrane helix</keyword>
<dbReference type="Proteomes" id="UP000609346">
    <property type="component" value="Unassembled WGS sequence"/>
</dbReference>
<sequence length="436" mass="49973">MNERTFRFPAGWEWLQLRQPFAEDLHQQSTDARDDVQSQLELLPSMPSRAKRTTIDKPLEGGTPTDLAHKREQLRHEQAQERLLAMKQRMPECSAWLDDCFERSANHIVVHRLEDGEPLLYGTLLVQLSDDNKDIQPLRYWVTAHQLTTIHEDWRLSIRTQQPPWNIQLQQCKNGGEALATLMSVVLEQLHHGLDSFEKKLMEQEQTLRSRDQQIERMNLLFDCRYDLLHWQRLFIPVNELHNALKEAFAAGTVINSEAYTRLQHKLERIDTLIQAYARELDTLIAMGEAASTQRGNDTLKVLANVVLLLIPTIVVGALWGMNIRSLPYMDKRWSFPAMCVIDLIITAVIWLLLWRAHWIGRRPNPPSPVTAADAGHKLAENSPASTDGLSRSRSRSRRNGGKKTSNEAATDRRAASLTMMNLADPNAVDKPRSRQ</sequence>
<evidence type="ECO:0000256" key="9">
    <source>
        <dbReference type="SAM" id="MobiDB-lite"/>
    </source>
</evidence>
<gene>
    <name evidence="11" type="ORF">H8B09_27880</name>
</gene>
<evidence type="ECO:0008006" key="13">
    <source>
        <dbReference type="Google" id="ProtNLM"/>
    </source>
</evidence>